<dbReference type="Pfam" id="PF08880">
    <property type="entry name" value="QLQ"/>
    <property type="match status" value="1"/>
</dbReference>
<dbReference type="AlphaFoldDB" id="A0AAU7P2X4"/>
<dbReference type="SMART" id="SM00951">
    <property type="entry name" value="QLQ"/>
    <property type="match status" value="1"/>
</dbReference>
<evidence type="ECO:0000256" key="3">
    <source>
        <dbReference type="ARBA" id="ARBA00023242"/>
    </source>
</evidence>
<dbReference type="InterPro" id="IPR014977">
    <property type="entry name" value="WRC_dom"/>
</dbReference>
<evidence type="ECO:0000256" key="1">
    <source>
        <dbReference type="ARBA" id="ARBA00004123"/>
    </source>
</evidence>
<protein>
    <recommendedName>
        <fullName evidence="5">Growth-regulating factor</fullName>
    </recommendedName>
</protein>
<dbReference type="EMBL" id="PP886182">
    <property type="protein sequence ID" value="XBS35895.1"/>
    <property type="molecule type" value="mRNA"/>
</dbReference>
<keyword evidence="5" id="KW-0805">Transcription regulation</keyword>
<feature type="region of interest" description="Disordered" evidence="6">
    <location>
        <begin position="282"/>
        <end position="307"/>
    </location>
</feature>
<dbReference type="PROSITE" id="PS51667">
    <property type="entry name" value="WRC"/>
    <property type="match status" value="1"/>
</dbReference>
<name>A0AAU7P2X4_IPOBA</name>
<keyword evidence="5" id="KW-0804">Transcription</keyword>
<dbReference type="Pfam" id="PF08879">
    <property type="entry name" value="WRC"/>
    <property type="match status" value="1"/>
</dbReference>
<dbReference type="InterPro" id="IPR031137">
    <property type="entry name" value="GRF"/>
</dbReference>
<dbReference type="GO" id="GO:0005634">
    <property type="term" value="C:nucleus"/>
    <property type="evidence" value="ECO:0007669"/>
    <property type="project" value="UniProtKB-SubCell"/>
</dbReference>
<dbReference type="PANTHER" id="PTHR31602:SF46">
    <property type="entry name" value="GROWTH-REGULATING FACTOR 6"/>
    <property type="match status" value="1"/>
</dbReference>
<feature type="compositionally biased region" description="Basic and acidic residues" evidence="6">
    <location>
        <begin position="290"/>
        <end position="307"/>
    </location>
</feature>
<feature type="domain" description="WRC" evidence="8">
    <location>
        <begin position="78"/>
        <end position="122"/>
    </location>
</feature>
<accession>A0AAU7P2X4</accession>
<dbReference type="PANTHER" id="PTHR31602">
    <property type="entry name" value="GROWTH-REGULATING FACTOR 5"/>
    <property type="match status" value="1"/>
</dbReference>
<proteinExistence type="evidence at transcript level"/>
<evidence type="ECO:0000256" key="6">
    <source>
        <dbReference type="SAM" id="MobiDB-lite"/>
    </source>
</evidence>
<dbReference type="PROSITE" id="PS51666">
    <property type="entry name" value="QLQ"/>
    <property type="match status" value="1"/>
</dbReference>
<keyword evidence="5" id="KW-0010">Activator</keyword>
<dbReference type="GO" id="GO:0005524">
    <property type="term" value="F:ATP binding"/>
    <property type="evidence" value="ECO:0007669"/>
    <property type="project" value="UniProtKB-UniRule"/>
</dbReference>
<evidence type="ECO:0000259" key="7">
    <source>
        <dbReference type="PROSITE" id="PS51666"/>
    </source>
</evidence>
<comment type="domain">
    <text evidence="5">The QLQ domain and WRC domain may be involved in protein-protein interaction and DNA-binding, respectively.</text>
</comment>
<feature type="short sequence motif" description="Bipartite nuclear localization signal" evidence="4">
    <location>
        <begin position="83"/>
        <end position="93"/>
    </location>
</feature>
<evidence type="ECO:0000259" key="8">
    <source>
        <dbReference type="PROSITE" id="PS51667"/>
    </source>
</evidence>
<gene>
    <name evidence="9" type="primary">GRF1</name>
</gene>
<comment type="similarity">
    <text evidence="2 5">Belongs to the GRF family.</text>
</comment>
<dbReference type="GO" id="GO:0099402">
    <property type="term" value="P:plant organ development"/>
    <property type="evidence" value="ECO:0007669"/>
    <property type="project" value="UniProtKB-ARBA"/>
</dbReference>
<dbReference type="GO" id="GO:0006351">
    <property type="term" value="P:DNA-templated transcription"/>
    <property type="evidence" value="ECO:0007669"/>
    <property type="project" value="UniProtKB-UniRule"/>
</dbReference>
<dbReference type="InterPro" id="IPR014978">
    <property type="entry name" value="Gln-Leu-Gln_QLQ"/>
</dbReference>
<evidence type="ECO:0000256" key="4">
    <source>
        <dbReference type="PROSITE-ProRule" id="PRU01002"/>
    </source>
</evidence>
<feature type="short sequence motif" description="Bipartite nuclear localization signal" evidence="4">
    <location>
        <begin position="111"/>
        <end position="118"/>
    </location>
</feature>
<comment type="subcellular location">
    <subcellularLocation>
        <location evidence="1 4 5">Nucleus</location>
    </subcellularLocation>
</comment>
<keyword evidence="3 4" id="KW-0539">Nucleus</keyword>
<evidence type="ECO:0000256" key="2">
    <source>
        <dbReference type="ARBA" id="ARBA00008122"/>
    </source>
</evidence>
<feature type="domain" description="QLQ" evidence="7">
    <location>
        <begin position="11"/>
        <end position="46"/>
    </location>
</feature>
<sequence length="385" mass="42989">MMSGGRSSRLPFTAIQWQELEHQALIYKYMVSGMPVPPDLLYSIRRSLDSSLSSKLLLHQPQHYGWNYFQMGFGKKIDPEPGRCRRTDGKKWRCSKEAYPDSKYCERHMHRGRNRSRKPVEVSTAAAVQATTPQKAIPFSPITTTTSGGCGGGGGLSPTTPTSLPFSYLTAAATQPSSESHHHPFLYPFPSSAARPEDHTANFLLDSGAYSRNGYGHGMKEEVDEHVFFSSETSRAMRSASGSLDDTSWQVAPLTMASPTLAQLKQHKTTYVSANPQQFHEGLAAGSDGKNTDSMHHMKLGSSEEHHQPKKVMHHFFDEWPQETKHSWLDDSGDKYSTHGPLFKTHLSISIPNSPHDFFMTHNGKSPILTINHYTMDHGSPCWLD</sequence>
<organism evidence="9">
    <name type="scientific">Ipomoea batatas</name>
    <name type="common">Sweet potato</name>
    <name type="synonym">Convolvulus batatas</name>
    <dbReference type="NCBI Taxonomy" id="4120"/>
    <lineage>
        <taxon>Eukaryota</taxon>
        <taxon>Viridiplantae</taxon>
        <taxon>Streptophyta</taxon>
        <taxon>Embryophyta</taxon>
        <taxon>Tracheophyta</taxon>
        <taxon>Spermatophyta</taxon>
        <taxon>Magnoliopsida</taxon>
        <taxon>eudicotyledons</taxon>
        <taxon>Gunneridae</taxon>
        <taxon>Pentapetalae</taxon>
        <taxon>asterids</taxon>
        <taxon>lamiids</taxon>
        <taxon>Solanales</taxon>
        <taxon>Convolvulaceae</taxon>
        <taxon>Ipomoeeae</taxon>
        <taxon>Ipomoea</taxon>
    </lineage>
</organism>
<evidence type="ECO:0000313" key="9">
    <source>
        <dbReference type="EMBL" id="XBS35895.1"/>
    </source>
</evidence>
<evidence type="ECO:0000256" key="5">
    <source>
        <dbReference type="RuleBase" id="RU367127"/>
    </source>
</evidence>
<comment type="function">
    <text evidence="5">Transcription activator.</text>
</comment>
<reference evidence="9" key="1">
    <citation type="submission" date="2024-06" db="EMBL/GenBank/DDBJ databases">
        <authorList>
            <person name="Huang H.W."/>
        </authorList>
    </citation>
    <scope>NUCLEOTIDE SEQUENCE</scope>
    <source>
        <strain evidence="9">IbGRF1</strain>
    </source>
</reference>
<dbReference type="GO" id="GO:0006355">
    <property type="term" value="P:regulation of DNA-templated transcription"/>
    <property type="evidence" value="ECO:0007669"/>
    <property type="project" value="InterPro"/>
</dbReference>